<reference evidence="3 4" key="1">
    <citation type="submission" date="2023-02" db="EMBL/GenBank/DDBJ databases">
        <title>LHISI_Scaffold_Assembly.</title>
        <authorList>
            <person name="Stuart O.P."/>
            <person name="Cleave R."/>
            <person name="Magrath M.J.L."/>
            <person name="Mikheyev A.S."/>
        </authorList>
    </citation>
    <scope>NUCLEOTIDE SEQUENCE [LARGE SCALE GENOMIC DNA]</scope>
    <source>
        <strain evidence="3">Daus_M_001</strain>
        <tissue evidence="3">Leg muscle</tissue>
    </source>
</reference>
<protein>
    <submittedName>
        <fullName evidence="3">Uncharacterized protein</fullName>
    </submittedName>
</protein>
<accession>A0ABQ9GSU1</accession>
<keyword evidence="2" id="KW-0732">Signal</keyword>
<feature type="chain" id="PRO_5045042660" evidence="2">
    <location>
        <begin position="25"/>
        <end position="611"/>
    </location>
</feature>
<proteinExistence type="predicted"/>
<sequence length="611" mass="68555">MEYTYMLFLGGAAVWLAAVQCWRAHEGLHAASHVRRSCRLPLAQLWVTLTNHMPADEVAAIVGTKQFFLNVQLSFYSSFFFLQTYAARNIINGIHALKKLQRKVVRNVRKRFASSLQPIIHNLQCMACGLDHEAVECSPEGVARPTPRGPPRSPDPTPCGYFLQGYIKYMFVPPLPRDIHELQPQQRPPSICPCWEEWIELDTDDSNKSALYPIALTHQGVESVRSACLPAGPLQIISVTVGLQYTHPANEVGTIALSIPISILSWYRNISNHRQPKNCNPQVLTDSCGRFDTCPINYRDSYCSRPREDSGRVSLETKEYSLDELGHGLYIWGYRCKTVLVALTSHSGREKPSGSGQLVYINSNENRSGESGALYGLVATSAETANRDYSNILPHPAPRRCHVLYQSVVAMATSLFDPATHYVTSTATQMDEDETSALPAIAPFTHNKHIRHTPTPLWQRPENTATPRSLRLPDEIALNIESLRADAGEARWVWSSTGMKGRGDSQEDPSTSSTARHDSHMRKYRSDPPGIEPGSPRWEESSLTTSPLSFANYEDCNATTNYSTAEITHTADHQIRTVYRRETRPFLRAGRKVWDVQCNNDKLKHFQADSH</sequence>
<evidence type="ECO:0000313" key="4">
    <source>
        <dbReference type="Proteomes" id="UP001159363"/>
    </source>
</evidence>
<organism evidence="3 4">
    <name type="scientific">Dryococelus australis</name>
    <dbReference type="NCBI Taxonomy" id="614101"/>
    <lineage>
        <taxon>Eukaryota</taxon>
        <taxon>Metazoa</taxon>
        <taxon>Ecdysozoa</taxon>
        <taxon>Arthropoda</taxon>
        <taxon>Hexapoda</taxon>
        <taxon>Insecta</taxon>
        <taxon>Pterygota</taxon>
        <taxon>Neoptera</taxon>
        <taxon>Polyneoptera</taxon>
        <taxon>Phasmatodea</taxon>
        <taxon>Verophasmatodea</taxon>
        <taxon>Anareolatae</taxon>
        <taxon>Phasmatidae</taxon>
        <taxon>Eurycanthinae</taxon>
        <taxon>Dryococelus</taxon>
    </lineage>
</organism>
<evidence type="ECO:0000256" key="1">
    <source>
        <dbReference type="SAM" id="MobiDB-lite"/>
    </source>
</evidence>
<gene>
    <name evidence="3" type="ORF">PR048_022984</name>
</gene>
<dbReference type="EMBL" id="JARBHB010000009">
    <property type="protein sequence ID" value="KAJ8875093.1"/>
    <property type="molecule type" value="Genomic_DNA"/>
</dbReference>
<feature type="region of interest" description="Disordered" evidence="1">
    <location>
        <begin position="497"/>
        <end position="543"/>
    </location>
</feature>
<name>A0ABQ9GSU1_9NEOP</name>
<dbReference type="Proteomes" id="UP001159363">
    <property type="component" value="Chromosome 8"/>
</dbReference>
<keyword evidence="4" id="KW-1185">Reference proteome</keyword>
<comment type="caution">
    <text evidence="3">The sequence shown here is derived from an EMBL/GenBank/DDBJ whole genome shotgun (WGS) entry which is preliminary data.</text>
</comment>
<evidence type="ECO:0000313" key="3">
    <source>
        <dbReference type="EMBL" id="KAJ8875093.1"/>
    </source>
</evidence>
<evidence type="ECO:0000256" key="2">
    <source>
        <dbReference type="SAM" id="SignalP"/>
    </source>
</evidence>
<feature type="signal peptide" evidence="2">
    <location>
        <begin position="1"/>
        <end position="24"/>
    </location>
</feature>